<reference evidence="1" key="2">
    <citation type="submission" date="2023-05" db="EMBL/GenBank/DDBJ databases">
        <authorList>
            <consortium name="Lawrence Berkeley National Laboratory"/>
            <person name="Steindorff A."/>
            <person name="Hensen N."/>
            <person name="Bonometti L."/>
            <person name="Westerberg I."/>
            <person name="Brannstrom I.O."/>
            <person name="Guillou S."/>
            <person name="Cros-Aarteil S."/>
            <person name="Calhoun S."/>
            <person name="Haridas S."/>
            <person name="Kuo A."/>
            <person name="Mondo S."/>
            <person name="Pangilinan J."/>
            <person name="Riley R."/>
            <person name="Labutti K."/>
            <person name="Andreopoulos B."/>
            <person name="Lipzen A."/>
            <person name="Chen C."/>
            <person name="Yanf M."/>
            <person name="Daum C."/>
            <person name="Ng V."/>
            <person name="Clum A."/>
            <person name="Ohm R."/>
            <person name="Martin F."/>
            <person name="Silar P."/>
            <person name="Natvig D."/>
            <person name="Lalanne C."/>
            <person name="Gautier V."/>
            <person name="Ament-Velasquez S.L."/>
            <person name="Kruys A."/>
            <person name="Hutchinson M.I."/>
            <person name="Powell A.J."/>
            <person name="Barry K."/>
            <person name="Miller A.N."/>
            <person name="Grigoriev I.V."/>
            <person name="Debuchy R."/>
            <person name="Gladieux P."/>
            <person name="Thoren M.H."/>
            <person name="Johannesson H."/>
        </authorList>
    </citation>
    <scope>NUCLEOTIDE SEQUENCE</scope>
    <source>
        <strain evidence="1">PSN309</strain>
    </source>
</reference>
<evidence type="ECO:0000313" key="2">
    <source>
        <dbReference type="Proteomes" id="UP001302126"/>
    </source>
</evidence>
<dbReference type="EMBL" id="MU864582">
    <property type="protein sequence ID" value="KAK4183052.1"/>
    <property type="molecule type" value="Genomic_DNA"/>
</dbReference>
<accession>A0AAN7AEM8</accession>
<comment type="caution">
    <text evidence="1">The sequence shown here is derived from an EMBL/GenBank/DDBJ whole genome shotgun (WGS) entry which is preliminary data.</text>
</comment>
<proteinExistence type="predicted"/>
<gene>
    <name evidence="1" type="ORF">QBC35DRAFT_544984</name>
</gene>
<sequence>MMKKIQAALWTTATALAVSQRGPLPPRLPCSGESCYSVTSLEPHFFPDLQPERYKVRYGPFAVPSSFEDRDAEKSFYFRSAPPCIDCYVTNIQIDLESPNGTYANTPNGIFLSHLVMMNLEVDSVTCPLMAEPVFASGNERAEADLSLHGTYKAGYYLSHTTLLLFTSEFLNTTPFPSDAIIAIDYEFVPASLATDSGFKKVTPVWLDVAGLCSSEIFTAQVPASRTSPEFSLSMAPAWEADLSGDIISVTGHVNDGGENIEFSRNGTVVCDSRASYGDTSGDWGYAGYQKTTEHISSMSTCSFETGRIENGDLFSVTANYNLTKHRGLEDARGKLSPVRGVGLMYVIKDEQ</sequence>
<organism evidence="1 2">
    <name type="scientific">Podospora australis</name>
    <dbReference type="NCBI Taxonomy" id="1536484"/>
    <lineage>
        <taxon>Eukaryota</taxon>
        <taxon>Fungi</taxon>
        <taxon>Dikarya</taxon>
        <taxon>Ascomycota</taxon>
        <taxon>Pezizomycotina</taxon>
        <taxon>Sordariomycetes</taxon>
        <taxon>Sordariomycetidae</taxon>
        <taxon>Sordariales</taxon>
        <taxon>Podosporaceae</taxon>
        <taxon>Podospora</taxon>
    </lineage>
</organism>
<dbReference type="AlphaFoldDB" id="A0AAN7AEM8"/>
<reference evidence="1" key="1">
    <citation type="journal article" date="2023" name="Mol. Phylogenet. Evol.">
        <title>Genome-scale phylogeny and comparative genomics of the fungal order Sordariales.</title>
        <authorList>
            <person name="Hensen N."/>
            <person name="Bonometti L."/>
            <person name="Westerberg I."/>
            <person name="Brannstrom I.O."/>
            <person name="Guillou S."/>
            <person name="Cros-Aarteil S."/>
            <person name="Calhoun S."/>
            <person name="Haridas S."/>
            <person name="Kuo A."/>
            <person name="Mondo S."/>
            <person name="Pangilinan J."/>
            <person name="Riley R."/>
            <person name="LaButti K."/>
            <person name="Andreopoulos B."/>
            <person name="Lipzen A."/>
            <person name="Chen C."/>
            <person name="Yan M."/>
            <person name="Daum C."/>
            <person name="Ng V."/>
            <person name="Clum A."/>
            <person name="Steindorff A."/>
            <person name="Ohm R.A."/>
            <person name="Martin F."/>
            <person name="Silar P."/>
            <person name="Natvig D.O."/>
            <person name="Lalanne C."/>
            <person name="Gautier V."/>
            <person name="Ament-Velasquez S.L."/>
            <person name="Kruys A."/>
            <person name="Hutchinson M.I."/>
            <person name="Powell A.J."/>
            <person name="Barry K."/>
            <person name="Miller A.N."/>
            <person name="Grigoriev I.V."/>
            <person name="Debuchy R."/>
            <person name="Gladieux P."/>
            <person name="Hiltunen Thoren M."/>
            <person name="Johannesson H."/>
        </authorList>
    </citation>
    <scope>NUCLEOTIDE SEQUENCE</scope>
    <source>
        <strain evidence="1">PSN309</strain>
    </source>
</reference>
<keyword evidence="2" id="KW-1185">Reference proteome</keyword>
<dbReference type="Proteomes" id="UP001302126">
    <property type="component" value="Unassembled WGS sequence"/>
</dbReference>
<name>A0AAN7AEM8_9PEZI</name>
<evidence type="ECO:0000313" key="1">
    <source>
        <dbReference type="EMBL" id="KAK4183052.1"/>
    </source>
</evidence>
<protein>
    <submittedName>
        <fullName evidence="1">Uncharacterized protein</fullName>
    </submittedName>
</protein>